<keyword evidence="2" id="KW-1185">Reference proteome</keyword>
<dbReference type="PANTHER" id="PTHR43751:SF3">
    <property type="entry name" value="SULFATASE N-TERMINAL DOMAIN-CONTAINING PROTEIN"/>
    <property type="match status" value="1"/>
</dbReference>
<dbReference type="InterPro" id="IPR052701">
    <property type="entry name" value="GAG_Ulvan_Degrading_Sulfatases"/>
</dbReference>
<reference evidence="1 2" key="1">
    <citation type="submission" date="2018-06" db="EMBL/GenBank/DDBJ databases">
        <title>Lujinxingia sediminis gen. nov. sp. nov., a new facultative anaerobic member of the class Deltaproteobacteria, and proposal of Lujinxingaceae fam. nov.</title>
        <authorList>
            <person name="Guo L.-Y."/>
            <person name="Li C.-M."/>
            <person name="Wang S."/>
            <person name="Du Z.-J."/>
        </authorList>
    </citation>
    <scope>NUCLEOTIDE SEQUENCE [LARGE SCALE GENOMIC DNA]</scope>
    <source>
        <strain evidence="1 2">FA350</strain>
    </source>
</reference>
<dbReference type="RefSeq" id="WP_111334897.1">
    <property type="nucleotide sequence ID" value="NZ_CP030032.1"/>
</dbReference>
<dbReference type="CDD" id="cd16148">
    <property type="entry name" value="sulfatase_like"/>
    <property type="match status" value="1"/>
</dbReference>
<evidence type="ECO:0000313" key="1">
    <source>
        <dbReference type="EMBL" id="AWV89888.1"/>
    </source>
</evidence>
<dbReference type="EMBL" id="CP030032">
    <property type="protein sequence ID" value="AWV89888.1"/>
    <property type="molecule type" value="Genomic_DNA"/>
</dbReference>
<dbReference type="InterPro" id="IPR017850">
    <property type="entry name" value="Alkaline_phosphatase_core_sf"/>
</dbReference>
<dbReference type="SUPFAM" id="SSF53649">
    <property type="entry name" value="Alkaline phosphatase-like"/>
    <property type="match status" value="1"/>
</dbReference>
<dbReference type="PANTHER" id="PTHR43751">
    <property type="entry name" value="SULFATASE"/>
    <property type="match status" value="1"/>
</dbReference>
<name>A0A2Z4FMI6_9DELT</name>
<gene>
    <name evidence="1" type="ORF">DN745_11280</name>
</gene>
<dbReference type="KEGG" id="bsed:DN745_11280"/>
<evidence type="ECO:0000313" key="2">
    <source>
        <dbReference type="Proteomes" id="UP000249799"/>
    </source>
</evidence>
<protein>
    <submittedName>
        <fullName evidence="1">Uncharacterized protein</fullName>
    </submittedName>
</protein>
<sequence>MSKSRRTRSQFEGKFGIGAIPGVLTMAALCGAIWSLYEAWRLQSAEVTFWQAWAASGAAAAVVIMLTLPLGWCVGALWRWKQAGGRVRAFVAAAPLRFASLLGASALALVLVSYLAFGSVEIFAALFSSPKVRQIALALVLPFIGIFAWAVWRGAEAGLMRGFVALTKRELGQKEVERRLPIAAFLGALILAITWGLSFIFLAPDVFDELNLQPVLPFAIIGVAAVVGSFMPARRTVLAAAMAGIFGLGGLGIFYMGSEVPAQMRVRMPQYAPGTNLVLGTLKKKPVQFARDIQSNSQSAVCKPGQTPPDARRVGRVGDGAPDIILLTVDAMRWDHTSLGGYKRDTTPHLKKRAESAAVFANAYTTASSTRQSFRGMFSGIYSSRIAAPKSTKWGLSFAPGQETLASYLSAAGYETKALSTDPGAFPTKYRAFQGFDLVDESPVKMYGDTDRGAPHIVNRMTAYLSDPERVAPRFVWAHMLEAHQPYFGGPNLVKYGKREADRYDSGLNFVDTQIERLLEFARGPNLPRPVIVIITADHGQAFMEHGFRAHGATVFGEEVHVPWLFWGPGIKPGVYQSPVSLIDLVPTVLDLVELNVPEALCGQSLGPSLLAGEEPPERIVYTEVIPDRTRDYLGAAIIQGDDKLLLRPSLELIQLFDLAEDSGEKIDRSDKEPQRRDEMLEVLREFYLERGLDPSNFGV</sequence>
<organism evidence="1 2">
    <name type="scientific">Bradymonas sediminis</name>
    <dbReference type="NCBI Taxonomy" id="1548548"/>
    <lineage>
        <taxon>Bacteria</taxon>
        <taxon>Deltaproteobacteria</taxon>
        <taxon>Bradymonadales</taxon>
        <taxon>Bradymonadaceae</taxon>
        <taxon>Bradymonas</taxon>
    </lineage>
</organism>
<dbReference type="AlphaFoldDB" id="A0A2Z4FMI6"/>
<accession>A0A2Z4FMI6</accession>
<dbReference type="InterPro" id="IPR000917">
    <property type="entry name" value="Sulfatase_N"/>
</dbReference>
<dbReference type="Pfam" id="PF00884">
    <property type="entry name" value="Sulfatase"/>
    <property type="match status" value="1"/>
</dbReference>
<dbReference type="OrthoDB" id="5500422at2"/>
<proteinExistence type="predicted"/>
<dbReference type="Gene3D" id="3.40.720.10">
    <property type="entry name" value="Alkaline Phosphatase, subunit A"/>
    <property type="match status" value="1"/>
</dbReference>
<dbReference type="Proteomes" id="UP000249799">
    <property type="component" value="Chromosome"/>
</dbReference>